<reference evidence="4" key="1">
    <citation type="submission" date="2025-08" db="UniProtKB">
        <authorList>
            <consortium name="Ensembl"/>
        </authorList>
    </citation>
    <scope>IDENTIFICATION</scope>
</reference>
<feature type="transmembrane region" description="Helical" evidence="3">
    <location>
        <begin position="59"/>
        <end position="83"/>
    </location>
</feature>
<feature type="transmembrane region" description="Helical" evidence="3">
    <location>
        <begin position="20"/>
        <end position="39"/>
    </location>
</feature>
<sequence>MEGQDEVSAREQHFHSQVRESTICFLLFAILYVVSYFIITRYKRKSDEQEDEDAIVNRISLFLSTFTLAVSAGAVLLLPFSIISNEILLSFPQNYYIQWLNGSLIHGLSSSVESNVMELEQELENVKTLKTKLERRKKASAWERNLVYPAVMVLLLIETSISVLLVACNILCLLVDETAMPKGTRIIGNCVSILVLSSALPVMSRTLGLHKLHLSNTSRDSETAKPSANGHQKAL</sequence>
<dbReference type="Pfam" id="PF04791">
    <property type="entry name" value="LMBR1"/>
    <property type="match status" value="1"/>
</dbReference>
<comment type="similarity">
    <text evidence="1">Belongs to the LIMR family.</text>
</comment>
<evidence type="ECO:0000313" key="4">
    <source>
        <dbReference type="Ensembl" id="ENSSSCP00060023819.1"/>
    </source>
</evidence>
<organism evidence="4 5">
    <name type="scientific">Sus scrofa</name>
    <name type="common">Pig</name>
    <dbReference type="NCBI Taxonomy" id="9823"/>
    <lineage>
        <taxon>Eukaryota</taxon>
        <taxon>Metazoa</taxon>
        <taxon>Chordata</taxon>
        <taxon>Craniata</taxon>
        <taxon>Vertebrata</taxon>
        <taxon>Euteleostomi</taxon>
        <taxon>Mammalia</taxon>
        <taxon>Eutheria</taxon>
        <taxon>Laurasiatheria</taxon>
        <taxon>Artiodactyla</taxon>
        <taxon>Suina</taxon>
        <taxon>Suidae</taxon>
        <taxon>Sus</taxon>
    </lineage>
</organism>
<protein>
    <submittedName>
        <fullName evidence="4">Limb development membrane protein 1</fullName>
    </submittedName>
</protein>
<proteinExistence type="inferred from homology"/>
<evidence type="ECO:0000256" key="3">
    <source>
        <dbReference type="SAM" id="Phobius"/>
    </source>
</evidence>
<dbReference type="PANTHER" id="PTHR12625">
    <property type="entry name" value="LIPOCALIN-1 INTERACTING MEMBRANE RECEPTOR LIMR"/>
    <property type="match status" value="1"/>
</dbReference>
<dbReference type="PANTHER" id="PTHR12625:SF1">
    <property type="entry name" value="LIMB REGION 1 PROTEIN HOMOLOG"/>
    <property type="match status" value="1"/>
</dbReference>
<evidence type="ECO:0000256" key="1">
    <source>
        <dbReference type="ARBA" id="ARBA00010487"/>
    </source>
</evidence>
<gene>
    <name evidence="4" type="primary">LMBR1</name>
</gene>
<feature type="transmembrane region" description="Helical" evidence="3">
    <location>
        <begin position="186"/>
        <end position="204"/>
    </location>
</feature>
<evidence type="ECO:0000256" key="2">
    <source>
        <dbReference type="SAM" id="Coils"/>
    </source>
</evidence>
<evidence type="ECO:0000313" key="5">
    <source>
        <dbReference type="Proteomes" id="UP000694723"/>
    </source>
</evidence>
<keyword evidence="3" id="KW-0472">Membrane</keyword>
<feature type="coiled-coil region" evidence="2">
    <location>
        <begin position="109"/>
        <end position="139"/>
    </location>
</feature>
<dbReference type="Ensembl" id="ENSSSCT00060055763.1">
    <property type="protein sequence ID" value="ENSSSCP00060023819.1"/>
    <property type="gene ID" value="ENSSSCG00060041146.1"/>
</dbReference>
<dbReference type="Proteomes" id="UP000694723">
    <property type="component" value="Unplaced"/>
</dbReference>
<dbReference type="AlphaFoldDB" id="A0A8D2BJS4"/>
<name>A0A8D2BJS4_PIG</name>
<dbReference type="InterPro" id="IPR008075">
    <property type="entry name" value="LIMR"/>
</dbReference>
<keyword evidence="3" id="KW-0812">Transmembrane</keyword>
<feature type="transmembrane region" description="Helical" evidence="3">
    <location>
        <begin position="146"/>
        <end position="174"/>
    </location>
</feature>
<accession>A0A8D2BJS4</accession>
<dbReference type="InterPro" id="IPR006876">
    <property type="entry name" value="LMBR1-like_membr_prot"/>
</dbReference>
<keyword evidence="3" id="KW-1133">Transmembrane helix</keyword>
<keyword evidence="2" id="KW-0175">Coiled coil</keyword>